<keyword evidence="5" id="KW-0812">Transmembrane</keyword>
<evidence type="ECO:0000256" key="9">
    <source>
        <dbReference type="ARBA" id="ARBA00022840"/>
    </source>
</evidence>
<sequence>MLPSLALLVGTVCVALAFGRGIVIRAQAILNENFDMLVLVGQRGMGPCEFSEPPIDSFCYNLPPANDSAQCNDTWWKYLETIGGREDGLDVYRHTGGGGGGGASMIRLENDGGLQVFPLIVAGGGGGGAAVLNFRVLDSVSFTQPNNATTVEEIYQLFVDGKIEDFDPVLSSVRGGLGFVAPDAAVERSAGAGGGYSSESESRRVDGSVLIFEEAFAEGGTDCATSSFIPTSFTSEVGGF</sequence>
<evidence type="ECO:0000256" key="14">
    <source>
        <dbReference type="ARBA" id="ARBA00023170"/>
    </source>
</evidence>
<evidence type="ECO:0000256" key="5">
    <source>
        <dbReference type="ARBA" id="ARBA00022692"/>
    </source>
</evidence>
<keyword evidence="7" id="KW-0547">Nucleotide-binding</keyword>
<keyword evidence="6 16" id="KW-0732">Signal</keyword>
<organism evidence="18 19">
    <name type="scientific">Geodia barretti</name>
    <name type="common">Barrett's horny sponge</name>
    <dbReference type="NCBI Taxonomy" id="519541"/>
    <lineage>
        <taxon>Eukaryota</taxon>
        <taxon>Metazoa</taxon>
        <taxon>Porifera</taxon>
        <taxon>Demospongiae</taxon>
        <taxon>Heteroscleromorpha</taxon>
        <taxon>Tetractinellida</taxon>
        <taxon>Astrophorina</taxon>
        <taxon>Geodiidae</taxon>
        <taxon>Geodia</taxon>
    </lineage>
</organism>
<dbReference type="Pfam" id="PF12810">
    <property type="entry name" value="ALK_LTK_GRD"/>
    <property type="match status" value="1"/>
</dbReference>
<comment type="subcellular location">
    <subcellularLocation>
        <location evidence="1">Cell membrane</location>
        <topology evidence="1">Single-pass type I membrane protein</topology>
    </subcellularLocation>
</comment>
<keyword evidence="13" id="KW-1015">Disulfide bond</keyword>
<feature type="chain" id="PRO_5041409299" description="receptor protein-tyrosine kinase" evidence="16">
    <location>
        <begin position="20"/>
        <end position="240"/>
    </location>
</feature>
<keyword evidence="3" id="KW-1003">Cell membrane</keyword>
<keyword evidence="19" id="KW-1185">Reference proteome</keyword>
<feature type="non-terminal residue" evidence="18">
    <location>
        <position position="240"/>
    </location>
</feature>
<evidence type="ECO:0000256" key="1">
    <source>
        <dbReference type="ARBA" id="ARBA00004251"/>
    </source>
</evidence>
<keyword evidence="15" id="KW-0325">Glycoprotein</keyword>
<evidence type="ECO:0000256" key="12">
    <source>
        <dbReference type="ARBA" id="ARBA00023137"/>
    </source>
</evidence>
<dbReference type="GO" id="GO:0004714">
    <property type="term" value="F:transmembrane receptor protein tyrosine kinase activity"/>
    <property type="evidence" value="ECO:0007669"/>
    <property type="project" value="UniProtKB-EC"/>
</dbReference>
<keyword evidence="4" id="KW-0808">Transferase</keyword>
<name>A0AA35RIR8_GEOBA</name>
<evidence type="ECO:0000256" key="2">
    <source>
        <dbReference type="ARBA" id="ARBA00011902"/>
    </source>
</evidence>
<evidence type="ECO:0000256" key="4">
    <source>
        <dbReference type="ARBA" id="ARBA00022679"/>
    </source>
</evidence>
<evidence type="ECO:0000256" key="8">
    <source>
        <dbReference type="ARBA" id="ARBA00022777"/>
    </source>
</evidence>
<evidence type="ECO:0000256" key="15">
    <source>
        <dbReference type="ARBA" id="ARBA00023180"/>
    </source>
</evidence>
<dbReference type="GO" id="GO:0005886">
    <property type="term" value="C:plasma membrane"/>
    <property type="evidence" value="ECO:0007669"/>
    <property type="project" value="UniProtKB-SubCell"/>
</dbReference>
<comment type="caution">
    <text evidence="18">The sequence shown here is derived from an EMBL/GenBank/DDBJ whole genome shotgun (WGS) entry which is preliminary data.</text>
</comment>
<evidence type="ECO:0000256" key="6">
    <source>
        <dbReference type="ARBA" id="ARBA00022729"/>
    </source>
</evidence>
<keyword evidence="11" id="KW-0472">Membrane</keyword>
<evidence type="ECO:0000313" key="19">
    <source>
        <dbReference type="Proteomes" id="UP001174909"/>
    </source>
</evidence>
<dbReference type="InterPro" id="IPR055163">
    <property type="entry name" value="ALK/LTK-like_GRD"/>
</dbReference>
<dbReference type="EMBL" id="CASHTH010001097">
    <property type="protein sequence ID" value="CAI8011356.1"/>
    <property type="molecule type" value="Genomic_DNA"/>
</dbReference>
<evidence type="ECO:0000256" key="7">
    <source>
        <dbReference type="ARBA" id="ARBA00022741"/>
    </source>
</evidence>
<accession>A0AA35RIR8</accession>
<feature type="domain" description="ALK/LTK-like glycine-rich" evidence="17">
    <location>
        <begin position="19"/>
        <end position="199"/>
    </location>
</feature>
<evidence type="ECO:0000256" key="3">
    <source>
        <dbReference type="ARBA" id="ARBA00022475"/>
    </source>
</evidence>
<feature type="signal peptide" evidence="16">
    <location>
        <begin position="1"/>
        <end position="19"/>
    </location>
</feature>
<dbReference type="Proteomes" id="UP001174909">
    <property type="component" value="Unassembled WGS sequence"/>
</dbReference>
<protein>
    <recommendedName>
        <fullName evidence="2">receptor protein-tyrosine kinase</fullName>
        <ecNumber evidence="2">2.7.10.1</ecNumber>
    </recommendedName>
</protein>
<keyword evidence="9" id="KW-0067">ATP-binding</keyword>
<evidence type="ECO:0000256" key="11">
    <source>
        <dbReference type="ARBA" id="ARBA00023136"/>
    </source>
</evidence>
<keyword evidence="8" id="KW-0418">Kinase</keyword>
<evidence type="ECO:0000313" key="18">
    <source>
        <dbReference type="EMBL" id="CAI8011356.1"/>
    </source>
</evidence>
<keyword evidence="12" id="KW-0829">Tyrosine-protein kinase</keyword>
<dbReference type="GO" id="GO:0005524">
    <property type="term" value="F:ATP binding"/>
    <property type="evidence" value="ECO:0007669"/>
    <property type="project" value="UniProtKB-KW"/>
</dbReference>
<gene>
    <name evidence="18" type="ORF">GBAR_LOCUS7341</name>
</gene>
<dbReference type="EC" id="2.7.10.1" evidence="2"/>
<proteinExistence type="predicted"/>
<keyword evidence="10" id="KW-1133">Transmembrane helix</keyword>
<evidence type="ECO:0000256" key="13">
    <source>
        <dbReference type="ARBA" id="ARBA00023157"/>
    </source>
</evidence>
<evidence type="ECO:0000256" key="10">
    <source>
        <dbReference type="ARBA" id="ARBA00022989"/>
    </source>
</evidence>
<reference evidence="18" key="1">
    <citation type="submission" date="2023-03" db="EMBL/GenBank/DDBJ databases">
        <authorList>
            <person name="Steffen K."/>
            <person name="Cardenas P."/>
        </authorList>
    </citation>
    <scope>NUCLEOTIDE SEQUENCE</scope>
</reference>
<dbReference type="AlphaFoldDB" id="A0AA35RIR8"/>
<evidence type="ECO:0000256" key="16">
    <source>
        <dbReference type="SAM" id="SignalP"/>
    </source>
</evidence>
<evidence type="ECO:0000259" key="17">
    <source>
        <dbReference type="Pfam" id="PF12810"/>
    </source>
</evidence>
<keyword evidence="14" id="KW-0675">Receptor</keyword>